<feature type="region of interest" description="Disordered" evidence="1">
    <location>
        <begin position="662"/>
        <end position="697"/>
    </location>
</feature>
<dbReference type="AlphaFoldDB" id="A0AAV2FUE7"/>
<feature type="compositionally biased region" description="Low complexity" evidence="1">
    <location>
        <begin position="471"/>
        <end position="481"/>
    </location>
</feature>
<dbReference type="PANTHER" id="PTHR31286">
    <property type="entry name" value="GLYCINE-RICH CELL WALL STRUCTURAL PROTEIN 1.8-LIKE"/>
    <property type="match status" value="1"/>
</dbReference>
<proteinExistence type="predicted"/>
<dbReference type="EMBL" id="OZ034820">
    <property type="protein sequence ID" value="CAL1401574.1"/>
    <property type="molecule type" value="Genomic_DNA"/>
</dbReference>
<feature type="region of interest" description="Disordered" evidence="1">
    <location>
        <begin position="119"/>
        <end position="154"/>
    </location>
</feature>
<feature type="region of interest" description="Disordered" evidence="1">
    <location>
        <begin position="584"/>
        <end position="604"/>
    </location>
</feature>
<feature type="compositionally biased region" description="Basic and acidic residues" evidence="1">
    <location>
        <begin position="124"/>
        <end position="139"/>
    </location>
</feature>
<feature type="compositionally biased region" description="Low complexity" evidence="1">
    <location>
        <begin position="491"/>
        <end position="503"/>
    </location>
</feature>
<dbReference type="InterPro" id="IPR025836">
    <property type="entry name" value="Zn_knuckle_CX2CX4HX4C"/>
</dbReference>
<organism evidence="3 4">
    <name type="scientific">Linum trigynum</name>
    <dbReference type="NCBI Taxonomy" id="586398"/>
    <lineage>
        <taxon>Eukaryota</taxon>
        <taxon>Viridiplantae</taxon>
        <taxon>Streptophyta</taxon>
        <taxon>Embryophyta</taxon>
        <taxon>Tracheophyta</taxon>
        <taxon>Spermatophyta</taxon>
        <taxon>Magnoliopsida</taxon>
        <taxon>eudicotyledons</taxon>
        <taxon>Gunneridae</taxon>
        <taxon>Pentapetalae</taxon>
        <taxon>rosids</taxon>
        <taxon>fabids</taxon>
        <taxon>Malpighiales</taxon>
        <taxon>Linaceae</taxon>
        <taxon>Linum</taxon>
    </lineage>
</organism>
<accession>A0AAV2FUE7</accession>
<feature type="compositionally biased region" description="Basic residues" evidence="1">
    <location>
        <begin position="681"/>
        <end position="692"/>
    </location>
</feature>
<name>A0AAV2FUE7_9ROSI</name>
<evidence type="ECO:0000313" key="4">
    <source>
        <dbReference type="Proteomes" id="UP001497516"/>
    </source>
</evidence>
<protein>
    <recommendedName>
        <fullName evidence="2">Zinc knuckle CX2CX4HX4C domain-containing protein</fullName>
    </recommendedName>
</protein>
<feature type="domain" description="Zinc knuckle CX2CX4HX4C" evidence="2">
    <location>
        <begin position="417"/>
        <end position="442"/>
    </location>
</feature>
<reference evidence="3 4" key="1">
    <citation type="submission" date="2024-04" db="EMBL/GenBank/DDBJ databases">
        <authorList>
            <person name="Fracassetti M."/>
        </authorList>
    </citation>
    <scope>NUCLEOTIDE SEQUENCE [LARGE SCALE GENOMIC DNA]</scope>
</reference>
<dbReference type="InterPro" id="IPR040256">
    <property type="entry name" value="At4g02000-like"/>
</dbReference>
<sequence length="727" mass="80409">MFLSLAPVSIFSEPSVVLLAVPNGGILLTLYGEAFKAPELVEEDGSSITPSLLQTKTHLLVINDGINSSVLVGRRKEYNEEGRSECDGTYQKGKRISRRINWKPPDLVDTGWRRKKRPRVSKGLCDKKSNQSRAREKVQEIGGKGGGSSMGEEMVNRPNHISVKEGRIRAILEKQNRGGCILLQNIPILWTVLEGKTLFLHKLNPYRKHHLFYSLRLSKIRMDINSLVTRTENLSTGRPNLVMTGGRGIAMMLGKMMTESKIAKAKATGAAKFAWGRYGEVGVQPVESTHNLFIFTFASAEIREKVWLDRPWSLSNTQTALQKWNGRGLPEEVNMDRLACWVQIHGLHQCMRVESNIKDIGTYYFPKFLGLDRGGLEFNGYRLYSRVLVELDLNEPVPVGFDFPFLDESTGVEHCEWISFKYERLVELCYFCGYVGHNWPTCARMAEDRKRDPEVGLSEIYNASLKAGIDSPRSSPSASGSSRRRSGGGMLSSPLSQRGGSSSYGLGEHAEKSKNPICVTGGERTKEQSVPPGFRPLEGGVGGREKQDVNITKGRESCRYRSSMGARDISSDLEEAAAALEANLSLGEDGSGKGGRGRDGVVETGLSLGPTEGCYEAHNTQSYDLRYFHDQSRMEGEMGRANKKRKGTDHKEAEIAWDLNGGGRFSQEAHSSSMSDGVANRVRRKKNTKGSKRVVEKGASISKEGIYLGEEGGAMAAVVRQKPPYEP</sequence>
<keyword evidence="4" id="KW-1185">Reference proteome</keyword>
<evidence type="ECO:0000256" key="1">
    <source>
        <dbReference type="SAM" id="MobiDB-lite"/>
    </source>
</evidence>
<gene>
    <name evidence="3" type="ORF">LTRI10_LOCUS41622</name>
</gene>
<evidence type="ECO:0000313" key="3">
    <source>
        <dbReference type="EMBL" id="CAL1401574.1"/>
    </source>
</evidence>
<dbReference type="PANTHER" id="PTHR31286:SF178">
    <property type="entry name" value="DUF4283 DOMAIN-CONTAINING PROTEIN"/>
    <property type="match status" value="1"/>
</dbReference>
<dbReference type="Pfam" id="PF14392">
    <property type="entry name" value="zf-CCHC_4"/>
    <property type="match status" value="1"/>
</dbReference>
<feature type="region of interest" description="Disordered" evidence="1">
    <location>
        <begin position="467"/>
        <end position="546"/>
    </location>
</feature>
<dbReference type="Proteomes" id="UP001497516">
    <property type="component" value="Chromosome 7"/>
</dbReference>
<evidence type="ECO:0000259" key="2">
    <source>
        <dbReference type="Pfam" id="PF14392"/>
    </source>
</evidence>